<name>A0A4V5NVC4_9GAMM</name>
<dbReference type="InterPro" id="IPR003593">
    <property type="entry name" value="AAA+_ATPase"/>
</dbReference>
<organism evidence="3 4">
    <name type="scientific">Ferrimonas sediminicola</name>
    <dbReference type="NCBI Taxonomy" id="2569538"/>
    <lineage>
        <taxon>Bacteria</taxon>
        <taxon>Pseudomonadati</taxon>
        <taxon>Pseudomonadota</taxon>
        <taxon>Gammaproteobacteria</taxon>
        <taxon>Alteromonadales</taxon>
        <taxon>Ferrimonadaceae</taxon>
        <taxon>Ferrimonas</taxon>
    </lineage>
</organism>
<evidence type="ECO:0000313" key="3">
    <source>
        <dbReference type="EMBL" id="TKB49969.1"/>
    </source>
</evidence>
<gene>
    <name evidence="3" type="ORF">FCL40_07410</name>
</gene>
<accession>A0A4V5NVC4</accession>
<dbReference type="GO" id="GO:0003677">
    <property type="term" value="F:DNA binding"/>
    <property type="evidence" value="ECO:0007669"/>
    <property type="project" value="UniProtKB-KW"/>
</dbReference>
<sequence length="436" mass="49376">MNQAIDPSTLPPIKPGVNKPVSLADVGISLPLLQSLVLKHLSDGDVLTLNSLSDRLSLPGNLVQQLLDKCKQESLVENKQTTSDGQMRYTLSHTGRTQAETAFLKSGYLGPVPVPLDQYWQVCRDQSSRRQTMTRPRIERALGALILPHRLMEEIGPALNSRRPVLIYGPPGTGKSYLCRHFNLVLGDDVLIPHALCIGQAIIQVFDPQIHELHETDSDEQENPLLLSEGHDARWHRCRRPLLVVGGELNRDMLNVHYDSNSRTYHAPIGLKANNGILLIDDLGRQQITPKEIFNRWIVPMEESRDFLSLPSGEHFDVPFEQILLFSTNLDPKELVDDAFLRRLGYKIEFSALEKDQFIDIWRQNCEELKLNFDSGVCDWMINTLYARTGKPLLPCHPRDLLSIVADQISYNELPAVVTQQLIERAWSIYFVSSAR</sequence>
<keyword evidence="1" id="KW-0238">DNA-binding</keyword>
<dbReference type="SUPFAM" id="SSF52540">
    <property type="entry name" value="P-loop containing nucleoside triphosphate hydrolases"/>
    <property type="match status" value="1"/>
</dbReference>
<keyword evidence="4" id="KW-1185">Reference proteome</keyword>
<dbReference type="InterPro" id="IPR036390">
    <property type="entry name" value="WH_DNA-bd_sf"/>
</dbReference>
<dbReference type="OrthoDB" id="9783370at2"/>
<evidence type="ECO:0000256" key="1">
    <source>
        <dbReference type="ARBA" id="ARBA00023125"/>
    </source>
</evidence>
<proteinExistence type="predicted"/>
<dbReference type="AlphaFoldDB" id="A0A4V5NVC4"/>
<dbReference type="Proteomes" id="UP000305674">
    <property type="component" value="Unassembled WGS sequence"/>
</dbReference>
<dbReference type="SMART" id="SM00382">
    <property type="entry name" value="AAA"/>
    <property type="match status" value="1"/>
</dbReference>
<comment type="caution">
    <text evidence="3">The sequence shown here is derived from an EMBL/GenBank/DDBJ whole genome shotgun (WGS) entry which is preliminary data.</text>
</comment>
<evidence type="ECO:0000313" key="4">
    <source>
        <dbReference type="Proteomes" id="UP000305674"/>
    </source>
</evidence>
<dbReference type="SUPFAM" id="SSF46785">
    <property type="entry name" value="Winged helix' DNA-binding domain"/>
    <property type="match status" value="1"/>
</dbReference>
<dbReference type="InterPro" id="IPR027417">
    <property type="entry name" value="P-loop_NTPase"/>
</dbReference>
<evidence type="ECO:0000259" key="2">
    <source>
        <dbReference type="SMART" id="SM00382"/>
    </source>
</evidence>
<dbReference type="RefSeq" id="WP_136852517.1">
    <property type="nucleotide sequence ID" value="NZ_SWCI01000003.1"/>
</dbReference>
<reference evidence="3 4" key="1">
    <citation type="submission" date="2019-04" db="EMBL/GenBank/DDBJ databases">
        <authorList>
            <person name="Hwang J.C."/>
        </authorList>
    </citation>
    <scope>NUCLEOTIDE SEQUENCE [LARGE SCALE GENOMIC DNA]</scope>
    <source>
        <strain evidence="3 4">IMCC35001</strain>
    </source>
</reference>
<dbReference type="EMBL" id="SWCI01000003">
    <property type="protein sequence ID" value="TKB49969.1"/>
    <property type="molecule type" value="Genomic_DNA"/>
</dbReference>
<feature type="domain" description="AAA+ ATPase" evidence="2">
    <location>
        <begin position="161"/>
        <end position="354"/>
    </location>
</feature>
<dbReference type="Gene3D" id="3.40.50.300">
    <property type="entry name" value="P-loop containing nucleotide triphosphate hydrolases"/>
    <property type="match status" value="1"/>
</dbReference>
<protein>
    <submittedName>
        <fullName evidence="3">AAA family ATPase</fullName>
    </submittedName>
</protein>